<dbReference type="EMBL" id="OW152824">
    <property type="protein sequence ID" value="CAH2040510.1"/>
    <property type="molecule type" value="Genomic_DNA"/>
</dbReference>
<protein>
    <recommendedName>
        <fullName evidence="3">Secreted protein</fullName>
    </recommendedName>
</protein>
<evidence type="ECO:0000313" key="2">
    <source>
        <dbReference type="Proteomes" id="UP000837857"/>
    </source>
</evidence>
<dbReference type="Proteomes" id="UP000837857">
    <property type="component" value="Chromosome 12"/>
</dbReference>
<keyword evidence="2" id="KW-1185">Reference proteome</keyword>
<reference evidence="1" key="1">
    <citation type="submission" date="2022-03" db="EMBL/GenBank/DDBJ databases">
        <authorList>
            <person name="Martin H S."/>
        </authorList>
    </citation>
    <scope>NUCLEOTIDE SEQUENCE</scope>
</reference>
<evidence type="ECO:0000313" key="1">
    <source>
        <dbReference type="EMBL" id="CAH2040510.1"/>
    </source>
</evidence>
<proteinExistence type="predicted"/>
<sequence>MPIISRSGAAVPRTLAGRACALGCLGAAFVVDGWGRKSVLSHYHTTNYAAEQSSTQGGGLASTASECVYEKLAQVYRHSYV</sequence>
<organism evidence="1 2">
    <name type="scientific">Iphiclides podalirius</name>
    <name type="common">scarce swallowtail</name>
    <dbReference type="NCBI Taxonomy" id="110791"/>
    <lineage>
        <taxon>Eukaryota</taxon>
        <taxon>Metazoa</taxon>
        <taxon>Ecdysozoa</taxon>
        <taxon>Arthropoda</taxon>
        <taxon>Hexapoda</taxon>
        <taxon>Insecta</taxon>
        <taxon>Pterygota</taxon>
        <taxon>Neoptera</taxon>
        <taxon>Endopterygota</taxon>
        <taxon>Lepidoptera</taxon>
        <taxon>Glossata</taxon>
        <taxon>Ditrysia</taxon>
        <taxon>Papilionoidea</taxon>
        <taxon>Papilionidae</taxon>
        <taxon>Papilioninae</taxon>
        <taxon>Iphiclides</taxon>
    </lineage>
</organism>
<feature type="non-terminal residue" evidence="1">
    <location>
        <position position="81"/>
    </location>
</feature>
<evidence type="ECO:0008006" key="3">
    <source>
        <dbReference type="Google" id="ProtNLM"/>
    </source>
</evidence>
<name>A0ABN8HSG0_9NEOP</name>
<gene>
    <name evidence="1" type="ORF">IPOD504_LOCUS2623</name>
</gene>
<accession>A0ABN8HSG0</accession>